<dbReference type="VEuPathDB" id="TriTrypDB:TvY486_0804080"/>
<organism evidence="1">
    <name type="scientific">Trypanosoma vivax (strain Y486)</name>
    <dbReference type="NCBI Taxonomy" id="1055687"/>
    <lineage>
        <taxon>Eukaryota</taxon>
        <taxon>Discoba</taxon>
        <taxon>Euglenozoa</taxon>
        <taxon>Kinetoplastea</taxon>
        <taxon>Metakinetoplastina</taxon>
        <taxon>Trypanosomatida</taxon>
        <taxon>Trypanosomatidae</taxon>
        <taxon>Trypanosoma</taxon>
        <taxon>Duttonella</taxon>
    </lineage>
</organism>
<proteinExistence type="predicted"/>
<reference evidence="1" key="1">
    <citation type="journal article" date="2012" name="Proc. Natl. Acad. Sci. U.S.A.">
        <title>Antigenic diversity is generated by distinct evolutionary mechanisms in African trypanosome species.</title>
        <authorList>
            <person name="Jackson A.P."/>
            <person name="Berry A."/>
            <person name="Aslett M."/>
            <person name="Allison H.C."/>
            <person name="Burton P."/>
            <person name="Vavrova-Anderson J."/>
            <person name="Brown R."/>
            <person name="Browne H."/>
            <person name="Corton N."/>
            <person name="Hauser H."/>
            <person name="Gamble J."/>
            <person name="Gilderthorp R."/>
            <person name="Marcello L."/>
            <person name="McQuillan J."/>
            <person name="Otto T.D."/>
            <person name="Quail M.A."/>
            <person name="Sanders M.J."/>
            <person name="van Tonder A."/>
            <person name="Ginger M.L."/>
            <person name="Field M.C."/>
            <person name="Barry J.D."/>
            <person name="Hertz-Fowler C."/>
            <person name="Berriman M."/>
        </authorList>
    </citation>
    <scope>NUCLEOTIDE SEQUENCE</scope>
    <source>
        <strain evidence="1">Y486</strain>
    </source>
</reference>
<dbReference type="AlphaFoldDB" id="G0U145"/>
<name>G0U145_TRYVY</name>
<accession>G0U145</accession>
<dbReference type="EMBL" id="HE573024">
    <property type="protein sequence ID" value="CCC49800.1"/>
    <property type="molecule type" value="Genomic_DNA"/>
</dbReference>
<protein>
    <submittedName>
        <fullName evidence="1">Uncharacterized protein</fullName>
    </submittedName>
</protein>
<evidence type="ECO:0000313" key="1">
    <source>
        <dbReference type="EMBL" id="CCC49800.1"/>
    </source>
</evidence>
<dbReference type="OMA" id="ACCAERE"/>
<gene>
    <name evidence="1" type="ORF">TVY486_0804080</name>
</gene>
<sequence>MYAENGTPFGGHVEHVRYKVLEKSGGFGEVVQVKVRDVGVNPAENTPPLYVKALRECPVEPRAFAGLGTGRSCACCAERELRIGVLEEYIKELERALYMNNTMNSIMCDIDTAPASLNSTVRSGSRCTRLGSCSRLASQRTQGDCASEDEGVRSRMLEAVADEMSRQELLVSLVSLLERPTLDEITRMRETMHAQYVERFKPFEFTKRPSTLADPK</sequence>